<name>A0A8K0JXV1_LADFU</name>
<gene>
    <name evidence="3" type="ORF">J437_LFUL005158</name>
</gene>
<sequence length="183" mass="21499">MLRDVGTTPFWRQKMYTIHALMDINNDGVVSWDDFVIIADRFVNLGHLSPKQQKEFRAALKMVWEQQWGTEHPYNMVTMEQYIANITHVRNDRSLKKKAHLFLPYLFKAVDKDKSGEISVEEFKLFFQCLGLDEEEAIKSFNAIDTNGDGFLSIKEFVKTGREFFLTEDESRPSKHFWGPLFH</sequence>
<keyword evidence="1" id="KW-0106">Calcium</keyword>
<dbReference type="GO" id="GO:0005509">
    <property type="term" value="F:calcium ion binding"/>
    <property type="evidence" value="ECO:0007669"/>
    <property type="project" value="InterPro"/>
</dbReference>
<reference evidence="3" key="2">
    <citation type="submission" date="2017-10" db="EMBL/GenBank/DDBJ databases">
        <title>Ladona fulva Genome sequencing and assembly.</title>
        <authorList>
            <person name="Murali S."/>
            <person name="Richards S."/>
            <person name="Bandaranaike D."/>
            <person name="Bellair M."/>
            <person name="Blankenburg K."/>
            <person name="Chao H."/>
            <person name="Dinh H."/>
            <person name="Doddapaneni H."/>
            <person name="Dugan-Rocha S."/>
            <person name="Elkadiri S."/>
            <person name="Gnanaolivu R."/>
            <person name="Hernandez B."/>
            <person name="Skinner E."/>
            <person name="Javaid M."/>
            <person name="Lee S."/>
            <person name="Li M."/>
            <person name="Ming W."/>
            <person name="Munidasa M."/>
            <person name="Muniz J."/>
            <person name="Nguyen L."/>
            <person name="Hughes D."/>
            <person name="Osuji N."/>
            <person name="Pu L.-L."/>
            <person name="Puazo M."/>
            <person name="Qu C."/>
            <person name="Quiroz J."/>
            <person name="Raj R."/>
            <person name="Weissenberger G."/>
            <person name="Xin Y."/>
            <person name="Zou X."/>
            <person name="Han Y."/>
            <person name="Worley K."/>
            <person name="Muzny D."/>
            <person name="Gibbs R."/>
        </authorList>
    </citation>
    <scope>NUCLEOTIDE SEQUENCE</scope>
    <source>
        <strain evidence="3">Sampled in the wild</strain>
    </source>
</reference>
<evidence type="ECO:0000313" key="4">
    <source>
        <dbReference type="Proteomes" id="UP000792457"/>
    </source>
</evidence>
<evidence type="ECO:0000259" key="2">
    <source>
        <dbReference type="PROSITE" id="PS50222"/>
    </source>
</evidence>
<organism evidence="3 4">
    <name type="scientific">Ladona fulva</name>
    <name type="common">Scarce chaser dragonfly</name>
    <name type="synonym">Libellula fulva</name>
    <dbReference type="NCBI Taxonomy" id="123851"/>
    <lineage>
        <taxon>Eukaryota</taxon>
        <taxon>Metazoa</taxon>
        <taxon>Ecdysozoa</taxon>
        <taxon>Arthropoda</taxon>
        <taxon>Hexapoda</taxon>
        <taxon>Insecta</taxon>
        <taxon>Pterygota</taxon>
        <taxon>Palaeoptera</taxon>
        <taxon>Odonata</taxon>
        <taxon>Epiprocta</taxon>
        <taxon>Anisoptera</taxon>
        <taxon>Libelluloidea</taxon>
        <taxon>Libellulidae</taxon>
        <taxon>Ladona</taxon>
    </lineage>
</organism>
<accession>A0A8K0JXV1</accession>
<dbReference type="PROSITE" id="PS00018">
    <property type="entry name" value="EF_HAND_1"/>
    <property type="match status" value="3"/>
</dbReference>
<dbReference type="AlphaFoldDB" id="A0A8K0JXV1"/>
<evidence type="ECO:0000313" key="3">
    <source>
        <dbReference type="EMBL" id="KAG8224656.1"/>
    </source>
</evidence>
<feature type="domain" description="EF-hand" evidence="2">
    <location>
        <begin position="106"/>
        <end position="133"/>
    </location>
</feature>
<proteinExistence type="predicted"/>
<dbReference type="OrthoDB" id="427950at2759"/>
<protein>
    <recommendedName>
        <fullName evidence="2">EF-hand domain-containing protein</fullName>
    </recommendedName>
</protein>
<dbReference type="CDD" id="cd00051">
    <property type="entry name" value="EFh"/>
    <property type="match status" value="1"/>
</dbReference>
<dbReference type="EMBL" id="KZ308205">
    <property type="protein sequence ID" value="KAG8224656.1"/>
    <property type="molecule type" value="Genomic_DNA"/>
</dbReference>
<dbReference type="InterPro" id="IPR011992">
    <property type="entry name" value="EF-hand-dom_pair"/>
</dbReference>
<feature type="domain" description="EF-hand" evidence="2">
    <location>
        <begin position="134"/>
        <end position="167"/>
    </location>
</feature>
<dbReference type="Pfam" id="PF13499">
    <property type="entry name" value="EF-hand_7"/>
    <property type="match status" value="1"/>
</dbReference>
<dbReference type="SUPFAM" id="SSF47473">
    <property type="entry name" value="EF-hand"/>
    <property type="match status" value="1"/>
</dbReference>
<keyword evidence="4" id="KW-1185">Reference proteome</keyword>
<dbReference type="PROSITE" id="PS50222">
    <property type="entry name" value="EF_HAND_2"/>
    <property type="match status" value="2"/>
</dbReference>
<comment type="caution">
    <text evidence="3">The sequence shown here is derived from an EMBL/GenBank/DDBJ whole genome shotgun (WGS) entry which is preliminary data.</text>
</comment>
<dbReference type="Proteomes" id="UP000792457">
    <property type="component" value="Unassembled WGS sequence"/>
</dbReference>
<dbReference type="Gene3D" id="1.10.238.10">
    <property type="entry name" value="EF-hand"/>
    <property type="match status" value="1"/>
</dbReference>
<dbReference type="Pfam" id="PF13833">
    <property type="entry name" value="EF-hand_8"/>
    <property type="match status" value="1"/>
</dbReference>
<evidence type="ECO:0000256" key="1">
    <source>
        <dbReference type="ARBA" id="ARBA00022837"/>
    </source>
</evidence>
<dbReference type="InterPro" id="IPR018247">
    <property type="entry name" value="EF_Hand_1_Ca_BS"/>
</dbReference>
<reference evidence="3" key="1">
    <citation type="submission" date="2013-04" db="EMBL/GenBank/DDBJ databases">
        <authorList>
            <person name="Qu J."/>
            <person name="Murali S.C."/>
            <person name="Bandaranaike D."/>
            <person name="Bellair M."/>
            <person name="Blankenburg K."/>
            <person name="Chao H."/>
            <person name="Dinh H."/>
            <person name="Doddapaneni H."/>
            <person name="Downs B."/>
            <person name="Dugan-Rocha S."/>
            <person name="Elkadiri S."/>
            <person name="Gnanaolivu R.D."/>
            <person name="Hernandez B."/>
            <person name="Javaid M."/>
            <person name="Jayaseelan J.C."/>
            <person name="Lee S."/>
            <person name="Li M."/>
            <person name="Ming W."/>
            <person name="Munidasa M."/>
            <person name="Muniz J."/>
            <person name="Nguyen L."/>
            <person name="Ongeri F."/>
            <person name="Osuji N."/>
            <person name="Pu L.-L."/>
            <person name="Puazo M."/>
            <person name="Qu C."/>
            <person name="Quiroz J."/>
            <person name="Raj R."/>
            <person name="Weissenberger G."/>
            <person name="Xin Y."/>
            <person name="Zou X."/>
            <person name="Han Y."/>
            <person name="Richards S."/>
            <person name="Worley K."/>
            <person name="Muzny D."/>
            <person name="Gibbs R."/>
        </authorList>
    </citation>
    <scope>NUCLEOTIDE SEQUENCE</scope>
    <source>
        <strain evidence="3">Sampled in the wild</strain>
    </source>
</reference>
<dbReference type="InterPro" id="IPR002048">
    <property type="entry name" value="EF_hand_dom"/>
</dbReference>
<dbReference type="SMART" id="SM00054">
    <property type="entry name" value="EFh"/>
    <property type="match status" value="2"/>
</dbReference>